<proteinExistence type="predicted"/>
<dbReference type="OMA" id="WHVHMER"/>
<dbReference type="InterPro" id="IPR036291">
    <property type="entry name" value="NAD(P)-bd_dom_sf"/>
</dbReference>
<reference evidence="1" key="1">
    <citation type="submission" date="2021-01" db="UniProtKB">
        <authorList>
            <consortium name="EnsemblPlants"/>
        </authorList>
    </citation>
    <scope>IDENTIFICATION</scope>
</reference>
<dbReference type="Gramene" id="Kaladp0073s0010.1.v1.1">
    <property type="protein sequence ID" value="Kaladp0073s0010.1.v1.1"/>
    <property type="gene ID" value="Kaladp0073s0010.v1.1"/>
</dbReference>
<evidence type="ECO:0000313" key="2">
    <source>
        <dbReference type="Proteomes" id="UP000594263"/>
    </source>
</evidence>
<dbReference type="AlphaFoldDB" id="A0A7N0UM82"/>
<name>A0A7N0UM82_KALFE</name>
<sequence>MLNICLNALAVYGKLIVIGMISQYQGEHGWQPSNYAGLLDKLLAKSQTVAGFFLVQYAPLWQQHLDRLYDLFSTGKLKVLIDSKRFVGLQAIPDAVEHLHSGKSAGKVVVCIDPSLAPQSAKL</sequence>
<dbReference type="SUPFAM" id="SSF51735">
    <property type="entry name" value="NAD(P)-binding Rossmann-fold domains"/>
    <property type="match status" value="1"/>
</dbReference>
<keyword evidence="2" id="KW-1185">Reference proteome</keyword>
<protein>
    <submittedName>
        <fullName evidence="1">Uncharacterized protein</fullName>
    </submittedName>
</protein>
<dbReference type="EnsemblPlants" id="Kaladp0073s0010.1.v1.1">
    <property type="protein sequence ID" value="Kaladp0073s0010.1.v1.1"/>
    <property type="gene ID" value="Kaladp0073s0010.v1.1"/>
</dbReference>
<dbReference type="Proteomes" id="UP000594263">
    <property type="component" value="Unplaced"/>
</dbReference>
<evidence type="ECO:0000313" key="1">
    <source>
        <dbReference type="EnsemblPlants" id="Kaladp0073s0010.1.v1.1"/>
    </source>
</evidence>
<accession>A0A7N0UM82</accession>
<dbReference type="InterPro" id="IPR051397">
    <property type="entry name" value="Zn-ADH-like_protein"/>
</dbReference>
<dbReference type="GO" id="GO:0005739">
    <property type="term" value="C:mitochondrion"/>
    <property type="evidence" value="ECO:0007669"/>
    <property type="project" value="TreeGrafter"/>
</dbReference>
<organism evidence="1 2">
    <name type="scientific">Kalanchoe fedtschenkoi</name>
    <name type="common">Lavender scallops</name>
    <name type="synonym">South American air plant</name>
    <dbReference type="NCBI Taxonomy" id="63787"/>
    <lineage>
        <taxon>Eukaryota</taxon>
        <taxon>Viridiplantae</taxon>
        <taxon>Streptophyta</taxon>
        <taxon>Embryophyta</taxon>
        <taxon>Tracheophyta</taxon>
        <taxon>Spermatophyta</taxon>
        <taxon>Magnoliopsida</taxon>
        <taxon>eudicotyledons</taxon>
        <taxon>Gunneridae</taxon>
        <taxon>Pentapetalae</taxon>
        <taxon>Saxifragales</taxon>
        <taxon>Crassulaceae</taxon>
        <taxon>Kalanchoe</taxon>
    </lineage>
</organism>
<dbReference type="PANTHER" id="PTHR43677">
    <property type="entry name" value="SHORT-CHAIN DEHYDROGENASE/REDUCTASE"/>
    <property type="match status" value="1"/>
</dbReference>
<dbReference type="Gene3D" id="3.40.50.720">
    <property type="entry name" value="NAD(P)-binding Rossmann-like Domain"/>
    <property type="match status" value="1"/>
</dbReference>
<dbReference type="Pfam" id="PF13602">
    <property type="entry name" value="ADH_zinc_N_2"/>
    <property type="match status" value="1"/>
</dbReference>
<dbReference type="PANTHER" id="PTHR43677:SF3">
    <property type="entry name" value="PROSTAGLANDIN REDUCTASE 3"/>
    <property type="match status" value="1"/>
</dbReference>
<dbReference type="Gene3D" id="3.90.180.10">
    <property type="entry name" value="Medium-chain alcohol dehydrogenases, catalytic domain"/>
    <property type="match status" value="1"/>
</dbReference>
<dbReference type="GO" id="GO:0016491">
    <property type="term" value="F:oxidoreductase activity"/>
    <property type="evidence" value="ECO:0007669"/>
    <property type="project" value="TreeGrafter"/>
</dbReference>